<evidence type="ECO:0000256" key="1">
    <source>
        <dbReference type="SAM" id="MobiDB-lite"/>
    </source>
</evidence>
<keyword evidence="3" id="KW-1185">Reference proteome</keyword>
<dbReference type="EMBL" id="JAKRKC020000002">
    <property type="protein sequence ID" value="MCK2218126.1"/>
    <property type="molecule type" value="Genomic_DNA"/>
</dbReference>
<sequence>MIVALSDLRARNAKRKASRLLAAILAGIVCVSIGATPASAHWNGTGQLIASIGIYPYNYNDTWQKPMNKALANWNATSSPANIYKNRNSGSTITVKSYRNTWYGHYTRCGDSCLYIKLNSRTINRDASNFSNYVTGVFVHELGHALNLAHNSTTSIMNSSRNRDTMTKPQSHDVSDVNAYY</sequence>
<accession>A0ABT0G0K8</accession>
<dbReference type="SUPFAM" id="SSF55486">
    <property type="entry name" value="Metalloproteases ('zincins'), catalytic domain"/>
    <property type="match status" value="1"/>
</dbReference>
<protein>
    <recommendedName>
        <fullName evidence="4">Matrixin family metalloprotease</fullName>
    </recommendedName>
</protein>
<evidence type="ECO:0000313" key="3">
    <source>
        <dbReference type="Proteomes" id="UP001317259"/>
    </source>
</evidence>
<comment type="caution">
    <text evidence="2">The sequence shown here is derived from an EMBL/GenBank/DDBJ whole genome shotgun (WGS) entry which is preliminary data.</text>
</comment>
<reference evidence="2 3" key="1">
    <citation type="submission" date="2022-04" db="EMBL/GenBank/DDBJ databases">
        <title>Genome draft of Actinomadura sp. ATCC 31491.</title>
        <authorList>
            <person name="Shi X."/>
            <person name="Du Y."/>
        </authorList>
    </citation>
    <scope>NUCLEOTIDE SEQUENCE [LARGE SCALE GENOMIC DNA]</scope>
    <source>
        <strain evidence="2 3">ATCC 31491</strain>
    </source>
</reference>
<dbReference type="InterPro" id="IPR024079">
    <property type="entry name" value="MetalloPept_cat_dom_sf"/>
</dbReference>
<proteinExistence type="predicted"/>
<dbReference type="Proteomes" id="UP001317259">
    <property type="component" value="Unassembled WGS sequence"/>
</dbReference>
<feature type="compositionally biased region" description="Basic and acidic residues" evidence="1">
    <location>
        <begin position="161"/>
        <end position="175"/>
    </location>
</feature>
<evidence type="ECO:0008006" key="4">
    <source>
        <dbReference type="Google" id="ProtNLM"/>
    </source>
</evidence>
<feature type="region of interest" description="Disordered" evidence="1">
    <location>
        <begin position="157"/>
        <end position="181"/>
    </location>
</feature>
<name>A0ABT0G0K8_9ACTN</name>
<evidence type="ECO:0000313" key="2">
    <source>
        <dbReference type="EMBL" id="MCK2218126.1"/>
    </source>
</evidence>
<dbReference type="RefSeq" id="WP_242370943.1">
    <property type="nucleotide sequence ID" value="NZ_JAKRKC020000002.1"/>
</dbReference>
<organism evidence="2 3">
    <name type="scientific">Actinomadura luzonensis</name>
    <dbReference type="NCBI Taxonomy" id="2805427"/>
    <lineage>
        <taxon>Bacteria</taxon>
        <taxon>Bacillati</taxon>
        <taxon>Actinomycetota</taxon>
        <taxon>Actinomycetes</taxon>
        <taxon>Streptosporangiales</taxon>
        <taxon>Thermomonosporaceae</taxon>
        <taxon>Actinomadura</taxon>
    </lineage>
</organism>
<gene>
    <name evidence="2" type="ORF">MF672_030700</name>
</gene>
<dbReference type="Gene3D" id="3.40.390.10">
    <property type="entry name" value="Collagenase (Catalytic Domain)"/>
    <property type="match status" value="1"/>
</dbReference>